<name>A0A2U2XC91_9FLAO</name>
<evidence type="ECO:0000313" key="1">
    <source>
        <dbReference type="EMBL" id="PWH85415.1"/>
    </source>
</evidence>
<dbReference type="OrthoDB" id="9816185at2"/>
<gene>
    <name evidence="1" type="ORF">DIT68_09140</name>
</gene>
<keyword evidence="2" id="KW-1185">Reference proteome</keyword>
<dbReference type="RefSeq" id="WP_109359496.1">
    <property type="nucleotide sequence ID" value="NZ_QFRJ01000006.1"/>
</dbReference>
<dbReference type="AlphaFoldDB" id="A0A2U2XC91"/>
<comment type="caution">
    <text evidence="1">The sequence shown here is derived from an EMBL/GenBank/DDBJ whole genome shotgun (WGS) entry which is preliminary data.</text>
</comment>
<accession>A0A2U2XC91</accession>
<sequence>MIKLTNIPDLILNKHWNYFIQTNGYKKITTFSEDHTLRPKEMNLYTELKLNSLFLKKLVCGTPDELSRCIDKFMKLVNGLPELRFAQLPNYKVIYQSINTKNGLKPEERLNNKKSILQRLVDIDKLCVIENVYDNAIFNEDPSSMDDNQFTISKIKSLYKELKNKLASLYSESSSRLCEVFNYDAFASSFDNWGAYHLTTSLGVSVCPYCNLNYVHTIETENGKTRPELDHFYPKSKFPFLALSIYNLIPSCHICNSNFKGSIDFHTKIHINPYGNELLKKFEFFVDVNDSDMAEAVPEIEDFKIIMKTMTENESEILRIKNSIQTFKLIELYNNHKEIAKEILEKALYYNETRIIELSEFFDDELADKKSKDIKLDESTKRFILGNFVEDSKIGKRTLSKFMRDVAMGTDLKKYL</sequence>
<evidence type="ECO:0008006" key="3">
    <source>
        <dbReference type="Google" id="ProtNLM"/>
    </source>
</evidence>
<organism evidence="1 2">
    <name type="scientific">Brumimicrobium oceani</name>
    <dbReference type="NCBI Taxonomy" id="2100725"/>
    <lineage>
        <taxon>Bacteria</taxon>
        <taxon>Pseudomonadati</taxon>
        <taxon>Bacteroidota</taxon>
        <taxon>Flavobacteriia</taxon>
        <taxon>Flavobacteriales</taxon>
        <taxon>Crocinitomicaceae</taxon>
        <taxon>Brumimicrobium</taxon>
    </lineage>
</organism>
<evidence type="ECO:0000313" key="2">
    <source>
        <dbReference type="Proteomes" id="UP000245370"/>
    </source>
</evidence>
<protein>
    <recommendedName>
        <fullName evidence="3">HNH nuclease domain-containing protein</fullName>
    </recommendedName>
</protein>
<reference evidence="1 2" key="2">
    <citation type="submission" date="2018-05" db="EMBL/GenBank/DDBJ databases">
        <authorList>
            <person name="Lanie J.A."/>
            <person name="Ng W.-L."/>
            <person name="Kazmierczak K.M."/>
            <person name="Andrzejewski T.M."/>
            <person name="Davidsen T.M."/>
            <person name="Wayne K.J."/>
            <person name="Tettelin H."/>
            <person name="Glass J.I."/>
            <person name="Rusch D."/>
            <person name="Podicherti R."/>
            <person name="Tsui H.-C.T."/>
            <person name="Winkler M.E."/>
        </authorList>
    </citation>
    <scope>NUCLEOTIDE SEQUENCE [LARGE SCALE GENOMIC DNA]</scope>
    <source>
        <strain evidence="1 2">C305</strain>
    </source>
</reference>
<dbReference type="Gene3D" id="1.10.30.50">
    <property type="match status" value="1"/>
</dbReference>
<dbReference type="Proteomes" id="UP000245370">
    <property type="component" value="Unassembled WGS sequence"/>
</dbReference>
<reference evidence="1 2" key="1">
    <citation type="submission" date="2018-05" db="EMBL/GenBank/DDBJ databases">
        <title>Brumimicrobium oceani sp. nov., isolated from coastal sediment.</title>
        <authorList>
            <person name="Kou Y."/>
        </authorList>
    </citation>
    <scope>NUCLEOTIDE SEQUENCE [LARGE SCALE GENOMIC DNA]</scope>
    <source>
        <strain evidence="1 2">C305</strain>
    </source>
</reference>
<proteinExistence type="predicted"/>
<dbReference type="EMBL" id="QFRJ01000006">
    <property type="protein sequence ID" value="PWH85415.1"/>
    <property type="molecule type" value="Genomic_DNA"/>
</dbReference>